<comment type="caution">
    <text evidence="2">The sequence shown here is derived from an EMBL/GenBank/DDBJ whole genome shotgun (WGS) entry which is preliminary data.</text>
</comment>
<dbReference type="EMBL" id="QXFU01007228">
    <property type="protein sequence ID" value="KAE8958963.1"/>
    <property type="molecule type" value="Genomic_DNA"/>
</dbReference>
<dbReference type="Proteomes" id="UP000435112">
    <property type="component" value="Unassembled WGS sequence"/>
</dbReference>
<evidence type="ECO:0000256" key="1">
    <source>
        <dbReference type="SAM" id="SignalP"/>
    </source>
</evidence>
<name>A0A6A3GNC0_9STRA</name>
<dbReference type="AlphaFoldDB" id="A0A6A3GNC0"/>
<proteinExistence type="predicted"/>
<evidence type="ECO:0000313" key="2">
    <source>
        <dbReference type="EMBL" id="KAE8958963.1"/>
    </source>
</evidence>
<feature type="signal peptide" evidence="1">
    <location>
        <begin position="1"/>
        <end position="23"/>
    </location>
</feature>
<keyword evidence="1" id="KW-0732">Signal</keyword>
<reference evidence="2 3" key="1">
    <citation type="submission" date="2018-09" db="EMBL/GenBank/DDBJ databases">
        <title>Genomic investigation of the strawberry pathogen Phytophthora fragariae indicates pathogenicity is determined by transcriptional variation in three key races.</title>
        <authorList>
            <person name="Adams T.M."/>
            <person name="Armitage A.D."/>
            <person name="Sobczyk M.K."/>
            <person name="Bates H.J."/>
            <person name="Dunwell J.M."/>
            <person name="Nellist C.F."/>
            <person name="Harrison R.J."/>
        </authorList>
    </citation>
    <scope>NUCLEOTIDE SEQUENCE [LARGE SCALE GENOMIC DNA]</scope>
    <source>
        <strain evidence="2 3">SCRP324</strain>
    </source>
</reference>
<gene>
    <name evidence="2" type="ORF">PR002_g30700</name>
</gene>
<organism evidence="2 3">
    <name type="scientific">Phytophthora rubi</name>
    <dbReference type="NCBI Taxonomy" id="129364"/>
    <lineage>
        <taxon>Eukaryota</taxon>
        <taxon>Sar</taxon>
        <taxon>Stramenopiles</taxon>
        <taxon>Oomycota</taxon>
        <taxon>Peronosporomycetes</taxon>
        <taxon>Peronosporales</taxon>
        <taxon>Peronosporaceae</taxon>
        <taxon>Phytophthora</taxon>
    </lineage>
</organism>
<feature type="chain" id="PRO_5025617092" evidence="1">
    <location>
        <begin position="24"/>
        <end position="135"/>
    </location>
</feature>
<evidence type="ECO:0000313" key="3">
    <source>
        <dbReference type="Proteomes" id="UP000435112"/>
    </source>
</evidence>
<accession>A0A6A3GNC0</accession>
<protein>
    <submittedName>
        <fullName evidence="2">Uncharacterized protein</fullName>
    </submittedName>
</protein>
<sequence>MAQARTGANGCRLSLLLTKGCLLLTNPWQCCRPGDLGLWPWPLDMHAHVLILNSAASQAPNQRATTATSPKSCKSERDSLQRATSLSMVLSTTTAHTTTAPPWLPRSTIRAELTSEAALCGTAPSRERLCLCVVT</sequence>